<dbReference type="AlphaFoldDB" id="A0A0C2IP59"/>
<reference evidence="2 3" key="1">
    <citation type="journal article" date="2014" name="Genome Biol. Evol.">
        <title>The genome of the myxosporean Thelohanellus kitauei shows adaptations to nutrient acquisition within its fish host.</title>
        <authorList>
            <person name="Yang Y."/>
            <person name="Xiong J."/>
            <person name="Zhou Z."/>
            <person name="Huo F."/>
            <person name="Miao W."/>
            <person name="Ran C."/>
            <person name="Liu Y."/>
            <person name="Zhang J."/>
            <person name="Feng J."/>
            <person name="Wang M."/>
            <person name="Wang M."/>
            <person name="Wang L."/>
            <person name="Yao B."/>
        </authorList>
    </citation>
    <scope>NUCLEOTIDE SEQUENCE [LARGE SCALE GENOMIC DNA]</scope>
    <source>
        <strain evidence="2">Wuqing</strain>
    </source>
</reference>
<protein>
    <submittedName>
        <fullName evidence="2">Uncharacterized protein</fullName>
    </submittedName>
</protein>
<accession>A0A0C2IP59</accession>
<comment type="caution">
    <text evidence="2">The sequence shown here is derived from an EMBL/GenBank/DDBJ whole genome shotgun (WGS) entry which is preliminary data.</text>
</comment>
<evidence type="ECO:0000313" key="3">
    <source>
        <dbReference type="Proteomes" id="UP000031668"/>
    </source>
</evidence>
<keyword evidence="3" id="KW-1185">Reference proteome</keyword>
<feature type="transmembrane region" description="Helical" evidence="1">
    <location>
        <begin position="215"/>
        <end position="237"/>
    </location>
</feature>
<evidence type="ECO:0000313" key="2">
    <source>
        <dbReference type="EMBL" id="KII67269.1"/>
    </source>
</evidence>
<dbReference type="EMBL" id="JWZT01003251">
    <property type="protein sequence ID" value="KII67269.1"/>
    <property type="molecule type" value="Genomic_DNA"/>
</dbReference>
<keyword evidence="1" id="KW-1133">Transmembrane helix</keyword>
<gene>
    <name evidence="2" type="ORF">RF11_07691</name>
</gene>
<organism evidence="2 3">
    <name type="scientific">Thelohanellus kitauei</name>
    <name type="common">Myxosporean</name>
    <dbReference type="NCBI Taxonomy" id="669202"/>
    <lineage>
        <taxon>Eukaryota</taxon>
        <taxon>Metazoa</taxon>
        <taxon>Cnidaria</taxon>
        <taxon>Myxozoa</taxon>
        <taxon>Myxosporea</taxon>
        <taxon>Bivalvulida</taxon>
        <taxon>Platysporina</taxon>
        <taxon>Myxobolidae</taxon>
        <taxon>Thelohanellus</taxon>
    </lineage>
</organism>
<keyword evidence="1" id="KW-0472">Membrane</keyword>
<keyword evidence="1" id="KW-0812">Transmembrane</keyword>
<proteinExistence type="predicted"/>
<name>A0A0C2IP59_THEKT</name>
<sequence length="267" mass="30789">MLKNILHEYGTLAFRLSSQNHRFEFEIVYSSNGGSKINTEIVTIEVAVLGRTYNYAYINRIYLKSDKKSISCEYRQIDFESIRDSRKKLRINNLRAECKFPIRKERSAPVPESTIKLLESTTNLLDSTFPEQENLETSTTSDTTTSSTQTLGTTIHKYDTNDTSTQDVSTIRPISHTTVTSLQAVKTEIHESDTTIVFKQVGKNEQLISHKTTNVIGYSFTGCIILVLVVIAFKRVIKQYKIQKHRESIINRRFQMYSIHFDPWEIE</sequence>
<dbReference type="Proteomes" id="UP000031668">
    <property type="component" value="Unassembled WGS sequence"/>
</dbReference>
<evidence type="ECO:0000256" key="1">
    <source>
        <dbReference type="SAM" id="Phobius"/>
    </source>
</evidence>